<name>A0ABN1T8U5_9ACTN</name>
<dbReference type="Proteomes" id="UP001499987">
    <property type="component" value="Unassembled WGS sequence"/>
</dbReference>
<evidence type="ECO:0000256" key="2">
    <source>
        <dbReference type="SAM" id="SignalP"/>
    </source>
</evidence>
<sequence length="195" mass="19405">MTTSGVTSGGPKAPGHARSGLKHWALVAAGCGAVVAGALAADPAQGTPTPVRPTAEPVPAAAAPDPGKAELPLDCGPFGVSVALRASATVDGVPSTVVAAHCAAGNGTPPDGVYLITNGPDGRPKVAETLLDPVKDGLTVTALTIRSDGAIRGHAQGWSSDDVPRCCPDRAVDLSWTRQGEDWVRAQSAVPAGQV</sequence>
<feature type="chain" id="PRO_5046099272" description="Secreted protein" evidence="2">
    <location>
        <begin position="41"/>
        <end position="195"/>
    </location>
</feature>
<evidence type="ECO:0000313" key="3">
    <source>
        <dbReference type="EMBL" id="GAA1069705.1"/>
    </source>
</evidence>
<evidence type="ECO:0000256" key="1">
    <source>
        <dbReference type="SAM" id="MobiDB-lite"/>
    </source>
</evidence>
<proteinExistence type="predicted"/>
<comment type="caution">
    <text evidence="3">The sequence shown here is derived from an EMBL/GenBank/DDBJ whole genome shotgun (WGS) entry which is preliminary data.</text>
</comment>
<keyword evidence="4" id="KW-1185">Reference proteome</keyword>
<gene>
    <name evidence="3" type="ORF">GCM10009663_03030</name>
</gene>
<protein>
    <recommendedName>
        <fullName evidence="5">Secreted protein</fullName>
    </recommendedName>
</protein>
<accession>A0ABN1T8U5</accession>
<feature type="region of interest" description="Disordered" evidence="1">
    <location>
        <begin position="44"/>
        <end position="66"/>
    </location>
</feature>
<reference evidence="3 4" key="1">
    <citation type="journal article" date="2019" name="Int. J. Syst. Evol. Microbiol.">
        <title>The Global Catalogue of Microorganisms (GCM) 10K type strain sequencing project: providing services to taxonomists for standard genome sequencing and annotation.</title>
        <authorList>
            <consortium name="The Broad Institute Genomics Platform"/>
            <consortium name="The Broad Institute Genome Sequencing Center for Infectious Disease"/>
            <person name="Wu L."/>
            <person name="Ma J."/>
        </authorList>
    </citation>
    <scope>NUCLEOTIDE SEQUENCE [LARGE SCALE GENOMIC DNA]</scope>
    <source>
        <strain evidence="3 4">JCM 13002</strain>
    </source>
</reference>
<organism evidence="3 4">
    <name type="scientific">Kitasatospora arboriphila</name>
    <dbReference type="NCBI Taxonomy" id="258052"/>
    <lineage>
        <taxon>Bacteria</taxon>
        <taxon>Bacillati</taxon>
        <taxon>Actinomycetota</taxon>
        <taxon>Actinomycetes</taxon>
        <taxon>Kitasatosporales</taxon>
        <taxon>Streptomycetaceae</taxon>
        <taxon>Kitasatospora</taxon>
    </lineage>
</organism>
<evidence type="ECO:0000313" key="4">
    <source>
        <dbReference type="Proteomes" id="UP001499987"/>
    </source>
</evidence>
<keyword evidence="2" id="KW-0732">Signal</keyword>
<evidence type="ECO:0008006" key="5">
    <source>
        <dbReference type="Google" id="ProtNLM"/>
    </source>
</evidence>
<dbReference type="RefSeq" id="WP_344621592.1">
    <property type="nucleotide sequence ID" value="NZ_BAAALD010000002.1"/>
</dbReference>
<dbReference type="EMBL" id="BAAALD010000002">
    <property type="protein sequence ID" value="GAA1069705.1"/>
    <property type="molecule type" value="Genomic_DNA"/>
</dbReference>
<feature type="signal peptide" evidence="2">
    <location>
        <begin position="1"/>
        <end position="40"/>
    </location>
</feature>